<keyword evidence="2" id="KW-1185">Reference proteome</keyword>
<accession>A0A1C7MJP3</accession>
<dbReference type="Proteomes" id="UP000092993">
    <property type="component" value="Unassembled WGS sequence"/>
</dbReference>
<dbReference type="EMBL" id="LUGG01000003">
    <property type="protein sequence ID" value="OBZ76847.1"/>
    <property type="molecule type" value="Genomic_DNA"/>
</dbReference>
<evidence type="ECO:0000313" key="2">
    <source>
        <dbReference type="Proteomes" id="UP000092993"/>
    </source>
</evidence>
<name>A0A1C7MJP3_GRIFR</name>
<proteinExistence type="predicted"/>
<evidence type="ECO:0000313" key="1">
    <source>
        <dbReference type="EMBL" id="OBZ76847.1"/>
    </source>
</evidence>
<comment type="caution">
    <text evidence="1">The sequence shown here is derived from an EMBL/GenBank/DDBJ whole genome shotgun (WGS) entry which is preliminary data.</text>
</comment>
<sequence length="73" mass="8546">MHRMLVTCAFVCRFGEVAFPCTTGWACCTCAFPFLVTSTYAPYALVWEWDGRIGQWGSKRTYSRSWMRVPHWK</sequence>
<gene>
    <name evidence="1" type="ORF">A0H81_03381</name>
</gene>
<organism evidence="1 2">
    <name type="scientific">Grifola frondosa</name>
    <name type="common">Maitake</name>
    <name type="synonym">Polyporus frondosus</name>
    <dbReference type="NCBI Taxonomy" id="5627"/>
    <lineage>
        <taxon>Eukaryota</taxon>
        <taxon>Fungi</taxon>
        <taxon>Dikarya</taxon>
        <taxon>Basidiomycota</taxon>
        <taxon>Agaricomycotina</taxon>
        <taxon>Agaricomycetes</taxon>
        <taxon>Polyporales</taxon>
        <taxon>Grifolaceae</taxon>
        <taxon>Grifola</taxon>
    </lineage>
</organism>
<dbReference type="AlphaFoldDB" id="A0A1C7MJP3"/>
<reference evidence="1 2" key="1">
    <citation type="submission" date="2016-03" db="EMBL/GenBank/DDBJ databases">
        <title>Whole genome sequencing of Grifola frondosa 9006-11.</title>
        <authorList>
            <person name="Min B."/>
            <person name="Park H."/>
            <person name="Kim J.-G."/>
            <person name="Cho H."/>
            <person name="Oh Y.-L."/>
            <person name="Kong W.-S."/>
            <person name="Choi I.-G."/>
        </authorList>
    </citation>
    <scope>NUCLEOTIDE SEQUENCE [LARGE SCALE GENOMIC DNA]</scope>
    <source>
        <strain evidence="1 2">9006-11</strain>
    </source>
</reference>
<protein>
    <submittedName>
        <fullName evidence="1">Uncharacterized protein</fullName>
    </submittedName>
</protein>